<accession>A0A3A9JBV6</accession>
<comment type="function">
    <text evidence="6">This protein is one of the early assembly proteins of the 50S ribosomal subunit, although it is not seen to bind rRNA by itself. It is important during the early stages of 50S assembly.</text>
</comment>
<dbReference type="GO" id="GO:0003729">
    <property type="term" value="F:mRNA binding"/>
    <property type="evidence" value="ECO:0007669"/>
    <property type="project" value="UniProtKB-ARBA"/>
</dbReference>
<dbReference type="EMBL" id="RFLX01000019">
    <property type="protein sequence ID" value="RMI19465.1"/>
    <property type="molecule type" value="Genomic_DNA"/>
</dbReference>
<dbReference type="FunCoup" id="A0A3A9JBV6">
    <property type="interactions" value="785"/>
</dbReference>
<dbReference type="GO" id="GO:0006412">
    <property type="term" value="P:translation"/>
    <property type="evidence" value="ECO:0007669"/>
    <property type="project" value="UniProtKB-UniRule"/>
</dbReference>
<evidence type="ECO:0000313" key="9">
    <source>
        <dbReference type="EMBL" id="RMI19465.1"/>
    </source>
</evidence>
<dbReference type="InParanoid" id="A0A3A9JBV6"/>
<comment type="caution">
    <text evidence="8">The sequence shown here is derived from an EMBL/GenBank/DDBJ whole genome shotgun (WGS) entry which is preliminary data.</text>
</comment>
<dbReference type="GO" id="GO:0022625">
    <property type="term" value="C:cytosolic large ribosomal subunit"/>
    <property type="evidence" value="ECO:0007669"/>
    <property type="project" value="TreeGrafter"/>
</dbReference>
<dbReference type="HAMAP" id="MF_01366">
    <property type="entry name" value="Ribosomal_uL13"/>
    <property type="match status" value="1"/>
</dbReference>
<dbReference type="SUPFAM" id="SSF52161">
    <property type="entry name" value="Ribosomal protein L13"/>
    <property type="match status" value="1"/>
</dbReference>
<dbReference type="OrthoDB" id="9801330at2"/>
<evidence type="ECO:0000256" key="1">
    <source>
        <dbReference type="ARBA" id="ARBA00006227"/>
    </source>
</evidence>
<name>A0A3A9JBV6_9PROT</name>
<evidence type="ECO:0000256" key="3">
    <source>
        <dbReference type="ARBA" id="ARBA00022980"/>
    </source>
</evidence>
<dbReference type="EMBL" id="RAQU01000031">
    <property type="protein sequence ID" value="RKK04797.1"/>
    <property type="molecule type" value="Genomic_DNA"/>
</dbReference>
<keyword evidence="10" id="KW-1185">Reference proteome</keyword>
<evidence type="ECO:0000256" key="2">
    <source>
        <dbReference type="ARBA" id="ARBA00011838"/>
    </source>
</evidence>
<dbReference type="PIRSF" id="PIRSF002181">
    <property type="entry name" value="Ribosomal_L13"/>
    <property type="match status" value="1"/>
</dbReference>
<dbReference type="InterPro" id="IPR036899">
    <property type="entry name" value="Ribosomal_uL13_sf"/>
</dbReference>
<sequence>MLSTQTRSLKPAEVKKDWVLIDAEGLVLGRLAALVATRLRGKHKPQFTPHVDCGDHVVIVNAEKVKVTGNKTEQSVFYWHTGYPGGIKERTMRERLEGRFPERVIEKAVERMITRGPLGRRQMKNLHVYAGAEHPHAGAQPSSLDVAALNRKNKVG</sequence>
<dbReference type="PANTHER" id="PTHR11545">
    <property type="entry name" value="RIBOSOMAL PROTEIN L13"/>
    <property type="match status" value="1"/>
</dbReference>
<dbReference type="PANTHER" id="PTHR11545:SF2">
    <property type="entry name" value="LARGE RIBOSOMAL SUBUNIT PROTEIN UL13M"/>
    <property type="match status" value="1"/>
</dbReference>
<evidence type="ECO:0000313" key="10">
    <source>
        <dbReference type="Proteomes" id="UP000274097"/>
    </source>
</evidence>
<dbReference type="GO" id="GO:0017148">
    <property type="term" value="P:negative regulation of translation"/>
    <property type="evidence" value="ECO:0007669"/>
    <property type="project" value="TreeGrafter"/>
</dbReference>
<dbReference type="InterPro" id="IPR005822">
    <property type="entry name" value="Ribosomal_uL13"/>
</dbReference>
<reference evidence="8 11" key="1">
    <citation type="submission" date="2018-09" db="EMBL/GenBank/DDBJ databases">
        <title>Roseomonas sp. nov., isolated from feces of Tibetan antelopes in the Qinghai-Tibet plateau, China.</title>
        <authorList>
            <person name="Tian Z."/>
        </authorList>
    </citation>
    <scope>NUCLEOTIDE SEQUENCE [LARGE SCALE GENOMIC DNA]</scope>
    <source>
        <strain evidence="9 10">Z23</strain>
        <strain evidence="8 11">Z24</strain>
    </source>
</reference>
<dbReference type="AlphaFoldDB" id="A0A3A9JBV6"/>
<evidence type="ECO:0000256" key="7">
    <source>
        <dbReference type="SAM" id="MobiDB-lite"/>
    </source>
</evidence>
<feature type="region of interest" description="Disordered" evidence="7">
    <location>
        <begin position="135"/>
        <end position="156"/>
    </location>
</feature>
<dbReference type="Gene3D" id="3.90.1180.10">
    <property type="entry name" value="Ribosomal protein L13"/>
    <property type="match status" value="1"/>
</dbReference>
<dbReference type="Proteomes" id="UP000274097">
    <property type="component" value="Unassembled WGS sequence"/>
</dbReference>
<keyword evidence="3 6" id="KW-0689">Ribosomal protein</keyword>
<comment type="subunit">
    <text evidence="2 6">Part of the 50S ribosomal subunit.</text>
</comment>
<comment type="similarity">
    <text evidence="1 6">Belongs to the universal ribosomal protein uL13 family.</text>
</comment>
<dbReference type="FunFam" id="3.90.1180.10:FF:000001">
    <property type="entry name" value="50S ribosomal protein L13"/>
    <property type="match status" value="1"/>
</dbReference>
<organism evidence="8 11">
    <name type="scientific">Teichococcus wenyumeiae</name>
    <dbReference type="NCBI Taxonomy" id="2478470"/>
    <lineage>
        <taxon>Bacteria</taxon>
        <taxon>Pseudomonadati</taxon>
        <taxon>Pseudomonadota</taxon>
        <taxon>Alphaproteobacteria</taxon>
        <taxon>Acetobacterales</taxon>
        <taxon>Roseomonadaceae</taxon>
        <taxon>Roseomonas</taxon>
    </lineage>
</organism>
<dbReference type="GO" id="GO:0003735">
    <property type="term" value="F:structural constituent of ribosome"/>
    <property type="evidence" value="ECO:0007669"/>
    <property type="project" value="InterPro"/>
</dbReference>
<evidence type="ECO:0000313" key="8">
    <source>
        <dbReference type="EMBL" id="RKK04797.1"/>
    </source>
</evidence>
<keyword evidence="4 6" id="KW-0687">Ribonucleoprotein</keyword>
<evidence type="ECO:0000313" key="11">
    <source>
        <dbReference type="Proteomes" id="UP000278036"/>
    </source>
</evidence>
<dbReference type="NCBIfam" id="TIGR01066">
    <property type="entry name" value="rplM_bact"/>
    <property type="match status" value="1"/>
</dbReference>
<evidence type="ECO:0000256" key="5">
    <source>
        <dbReference type="ARBA" id="ARBA00035201"/>
    </source>
</evidence>
<dbReference type="InterPro" id="IPR005823">
    <property type="entry name" value="Ribosomal_uL13_bac-type"/>
</dbReference>
<proteinExistence type="inferred from homology"/>
<gene>
    <name evidence="6" type="primary">rplM</name>
    <name evidence="8" type="ORF">D6Z83_07425</name>
    <name evidence="9" type="ORF">EBE87_20150</name>
</gene>
<dbReference type="CDD" id="cd00392">
    <property type="entry name" value="Ribosomal_L13"/>
    <property type="match status" value="1"/>
</dbReference>
<dbReference type="Pfam" id="PF00572">
    <property type="entry name" value="Ribosomal_L13"/>
    <property type="match status" value="1"/>
</dbReference>
<protein>
    <recommendedName>
        <fullName evidence="5 6">Large ribosomal subunit protein uL13</fullName>
    </recommendedName>
</protein>
<evidence type="ECO:0000256" key="6">
    <source>
        <dbReference type="HAMAP-Rule" id="MF_01366"/>
    </source>
</evidence>
<dbReference type="Proteomes" id="UP000278036">
    <property type="component" value="Unassembled WGS sequence"/>
</dbReference>
<dbReference type="RefSeq" id="WP_120637696.1">
    <property type="nucleotide sequence ID" value="NZ_RAQU01000031.1"/>
</dbReference>
<evidence type="ECO:0000256" key="4">
    <source>
        <dbReference type="ARBA" id="ARBA00023274"/>
    </source>
</evidence>